<evidence type="ECO:0000256" key="1">
    <source>
        <dbReference type="ARBA" id="ARBA00001655"/>
    </source>
</evidence>
<name>A0A921K054_9LACO</name>
<evidence type="ECO:0000256" key="15">
    <source>
        <dbReference type="ARBA" id="ARBA00033349"/>
    </source>
</evidence>
<keyword evidence="13 17" id="KW-1133">Transmembrane helix</keyword>
<feature type="transmembrane region" description="Helical" evidence="17">
    <location>
        <begin position="142"/>
        <end position="167"/>
    </location>
</feature>
<dbReference type="Gene3D" id="3.40.50.2300">
    <property type="match status" value="2"/>
</dbReference>
<dbReference type="GO" id="GO:0005886">
    <property type="term" value="C:plasma membrane"/>
    <property type="evidence" value="ECO:0007669"/>
    <property type="project" value="UniProtKB-SubCell"/>
</dbReference>
<feature type="compositionally biased region" description="Low complexity" evidence="16">
    <location>
        <begin position="494"/>
        <end position="503"/>
    </location>
</feature>
<dbReference type="PANTHER" id="PTHR30181">
    <property type="entry name" value="MANNITOL PERMEASE IIC COMPONENT"/>
    <property type="match status" value="1"/>
</dbReference>
<feature type="transmembrane region" description="Helical" evidence="17">
    <location>
        <begin position="24"/>
        <end position="50"/>
    </location>
</feature>
<evidence type="ECO:0000313" key="20">
    <source>
        <dbReference type="EMBL" id="HJE96668.1"/>
    </source>
</evidence>
<dbReference type="InterPro" id="IPR003352">
    <property type="entry name" value="PTS_EIIC"/>
</dbReference>
<comment type="catalytic activity">
    <reaction evidence="1">
        <text>D-mannitol(out) + N(pros)-phospho-L-histidyl-[protein] = D-mannitol 1-phosphate(in) + L-histidyl-[protein]</text>
        <dbReference type="Rhea" id="RHEA:33363"/>
        <dbReference type="Rhea" id="RHEA-COMP:9745"/>
        <dbReference type="Rhea" id="RHEA-COMP:9746"/>
        <dbReference type="ChEBI" id="CHEBI:16899"/>
        <dbReference type="ChEBI" id="CHEBI:29979"/>
        <dbReference type="ChEBI" id="CHEBI:61381"/>
        <dbReference type="ChEBI" id="CHEBI:64837"/>
        <dbReference type="EC" id="2.7.1.197"/>
    </reaction>
</comment>
<evidence type="ECO:0000256" key="4">
    <source>
        <dbReference type="ARBA" id="ARBA00011909"/>
    </source>
</evidence>
<keyword evidence="11" id="KW-0598">Phosphotransferase system</keyword>
<evidence type="ECO:0000256" key="8">
    <source>
        <dbReference type="ARBA" id="ARBA00022553"/>
    </source>
</evidence>
<dbReference type="PANTHER" id="PTHR30181:SF2">
    <property type="entry name" value="PTS SYSTEM MANNITOL-SPECIFIC EIICBA COMPONENT"/>
    <property type="match status" value="1"/>
</dbReference>
<evidence type="ECO:0000256" key="2">
    <source>
        <dbReference type="ARBA" id="ARBA00002434"/>
    </source>
</evidence>
<organism evidence="20 21">
    <name type="scientific">Ligilactobacillus acidipiscis</name>
    <dbReference type="NCBI Taxonomy" id="89059"/>
    <lineage>
        <taxon>Bacteria</taxon>
        <taxon>Bacillati</taxon>
        <taxon>Bacillota</taxon>
        <taxon>Bacilli</taxon>
        <taxon>Lactobacillales</taxon>
        <taxon>Lactobacillaceae</taxon>
        <taxon>Ligilactobacillus</taxon>
    </lineage>
</organism>
<dbReference type="EMBL" id="DYXG01000031">
    <property type="protein sequence ID" value="HJE96668.1"/>
    <property type="molecule type" value="Genomic_DNA"/>
</dbReference>
<reference evidence="20" key="2">
    <citation type="submission" date="2021-09" db="EMBL/GenBank/DDBJ databases">
        <authorList>
            <person name="Gilroy R."/>
        </authorList>
    </citation>
    <scope>NUCLEOTIDE SEQUENCE</scope>
    <source>
        <strain evidence="20">CHK174-6876</strain>
    </source>
</reference>
<evidence type="ECO:0000256" key="3">
    <source>
        <dbReference type="ARBA" id="ARBA00004651"/>
    </source>
</evidence>
<dbReference type="InterPro" id="IPR036095">
    <property type="entry name" value="PTS_EIIB-like_sf"/>
</dbReference>
<dbReference type="Proteomes" id="UP000707535">
    <property type="component" value="Unassembled WGS sequence"/>
</dbReference>
<evidence type="ECO:0000256" key="7">
    <source>
        <dbReference type="ARBA" id="ARBA00022475"/>
    </source>
</evidence>
<dbReference type="Pfam" id="PF02378">
    <property type="entry name" value="PTS_EIIC"/>
    <property type="match status" value="1"/>
</dbReference>
<evidence type="ECO:0000256" key="5">
    <source>
        <dbReference type="ARBA" id="ARBA00021825"/>
    </source>
</evidence>
<gene>
    <name evidence="20" type="ORF">K8V00_03520</name>
</gene>
<evidence type="ECO:0000259" key="18">
    <source>
        <dbReference type="PROSITE" id="PS51099"/>
    </source>
</evidence>
<feature type="transmembrane region" description="Helical" evidence="17">
    <location>
        <begin position="92"/>
        <end position="121"/>
    </location>
</feature>
<dbReference type="EC" id="2.7.1.197" evidence="4"/>
<feature type="transmembrane region" description="Helical" evidence="17">
    <location>
        <begin position="282"/>
        <end position="300"/>
    </location>
</feature>
<feature type="transmembrane region" description="Helical" evidence="17">
    <location>
        <begin position="325"/>
        <end position="347"/>
    </location>
</feature>
<keyword evidence="6" id="KW-0813">Transport</keyword>
<comment type="caution">
    <text evidence="20">The sequence shown here is derived from an EMBL/GenBank/DDBJ whole genome shotgun (WGS) entry which is preliminary data.</text>
</comment>
<dbReference type="NCBIfam" id="TIGR00851">
    <property type="entry name" value="mtlA"/>
    <property type="match status" value="1"/>
</dbReference>
<dbReference type="InterPro" id="IPR029503">
    <property type="entry name" value="PTS_EIIB_mannitol"/>
</dbReference>
<dbReference type="GO" id="GO:0090563">
    <property type="term" value="F:protein-phosphocysteine-sugar phosphotransferase activity"/>
    <property type="evidence" value="ECO:0007669"/>
    <property type="project" value="TreeGrafter"/>
</dbReference>
<dbReference type="InterPro" id="IPR013014">
    <property type="entry name" value="PTS_EIIC_2"/>
</dbReference>
<evidence type="ECO:0000256" key="12">
    <source>
        <dbReference type="ARBA" id="ARBA00022692"/>
    </source>
</evidence>
<dbReference type="GO" id="GO:0009401">
    <property type="term" value="P:phosphoenolpyruvate-dependent sugar phosphotransferase system"/>
    <property type="evidence" value="ECO:0007669"/>
    <property type="project" value="UniProtKB-KW"/>
</dbReference>
<keyword evidence="7" id="KW-1003">Cell membrane</keyword>
<evidence type="ECO:0000256" key="14">
    <source>
        <dbReference type="ARBA" id="ARBA00023136"/>
    </source>
</evidence>
<sequence length="608" mass="64854">MSQDATATTSSKPKSSMKAKVQKFGTFLSGMIMPNIAAIIAWGLITALFLTPGGWFPNATINKLSGPTLTYLLPLLIGYTGGKMVDDERGAVVGGIATIGAIVGSNVPMFLGAMIMGPLGGWCMKKFDDLFQDKIKSGFEMIYNNFSAGILGMLLAILAQAVVGPFVVAGNSFMASGVDWIISVHALPLANLFIEPAKILFLNNAIGNGILVPLGIQTASKVGKSVLFLLESNPGPGIGVLLAFSFFGKGSAKSSAPGAAIIQFFGGIHEIYFPYIMMKPSLFLAVMAGGVSGTFTFQLFDAGLKAAASPGSIIAVLLMTPKGSYFGVLAGVLVAAVVSFLISAFILKRDKSIPDDEDDFASKQQAVQQMKDESKGNTTNGSVAQNNTTDYNNVQKVIFACDAGMGSSAMGASLLRDKFQKAGLKDVPVTNMAVRNLKDEDGLLVVTQKELAERAQLKAPHALSVSVDNFMNSPRYDEIVANLKVASQEQTDSGENTTTQTTENETKTGEFTGINFEQVKEIDFIHHDQHTGSATMATSMLKEQLEKAGKKTTVKRVSIDDITDDEDRLVISTPETIKNLKTRYTNVQSLSVADLQDKKLSDIVKKVQ</sequence>
<dbReference type="PROSITE" id="PS51104">
    <property type="entry name" value="PTS_EIIC_TYPE_2"/>
    <property type="match status" value="1"/>
</dbReference>
<protein>
    <recommendedName>
        <fullName evidence="5">PTS system mannitol-specific EIICB component</fullName>
        <ecNumber evidence="4">2.7.1.197</ecNumber>
    </recommendedName>
    <alternativeName>
        <fullName evidence="15">EIICB-Mtl</fullName>
    </alternativeName>
</protein>
<feature type="domain" description="PTS EIIC type-2" evidence="19">
    <location>
        <begin position="24"/>
        <end position="360"/>
    </location>
</feature>
<evidence type="ECO:0000256" key="17">
    <source>
        <dbReference type="SAM" id="Phobius"/>
    </source>
</evidence>
<feature type="domain" description="PTS EIIB type-2" evidence="18">
    <location>
        <begin position="395"/>
        <end position="491"/>
    </location>
</feature>
<evidence type="ECO:0000256" key="16">
    <source>
        <dbReference type="SAM" id="MobiDB-lite"/>
    </source>
</evidence>
<dbReference type="AlphaFoldDB" id="A0A921K054"/>
<dbReference type="GO" id="GO:0022872">
    <property type="term" value="F:protein-N(PI)-phosphohistidine-mannitol phosphotransferase system transmembrane transporter activity"/>
    <property type="evidence" value="ECO:0007669"/>
    <property type="project" value="InterPro"/>
</dbReference>
<dbReference type="InterPro" id="IPR050893">
    <property type="entry name" value="Sugar_PTS"/>
</dbReference>
<dbReference type="NCBIfam" id="NF011663">
    <property type="entry name" value="PRK15083.1"/>
    <property type="match status" value="1"/>
</dbReference>
<comment type="function">
    <text evidence="2">The phosphoenolpyruvate-dependent sugar phosphotransferase system (sugar PTS), a major carbohydrate active transport system, catalyzes the phosphorylation of incoming sugar substrates concomitantly with their translocation across the cell membrane. The enzyme II CmtAB PTS system is involved in D-mannitol transport.</text>
</comment>
<feature type="region of interest" description="Disordered" evidence="16">
    <location>
        <begin position="488"/>
        <end position="510"/>
    </location>
</feature>
<evidence type="ECO:0000256" key="11">
    <source>
        <dbReference type="ARBA" id="ARBA00022683"/>
    </source>
</evidence>
<evidence type="ECO:0000256" key="9">
    <source>
        <dbReference type="ARBA" id="ARBA00022597"/>
    </source>
</evidence>
<keyword evidence="9" id="KW-0762">Sugar transport</keyword>
<evidence type="ECO:0000313" key="21">
    <source>
        <dbReference type="Proteomes" id="UP000707535"/>
    </source>
</evidence>
<dbReference type="InterPro" id="IPR004718">
    <property type="entry name" value="PTS_IIC_mtl"/>
</dbReference>
<dbReference type="InterPro" id="IPR003501">
    <property type="entry name" value="PTS_EIIB_2/3"/>
</dbReference>
<accession>A0A921K054</accession>
<dbReference type="Pfam" id="PF02302">
    <property type="entry name" value="PTS_IIB"/>
    <property type="match status" value="1"/>
</dbReference>
<comment type="subcellular location">
    <subcellularLocation>
        <location evidence="3">Cell membrane</location>
        <topology evidence="3">Multi-pass membrane protein</topology>
    </subcellularLocation>
</comment>
<dbReference type="SUPFAM" id="SSF52794">
    <property type="entry name" value="PTS system IIB component-like"/>
    <property type="match status" value="2"/>
</dbReference>
<dbReference type="PROSITE" id="PS51099">
    <property type="entry name" value="PTS_EIIB_TYPE_2"/>
    <property type="match status" value="1"/>
</dbReference>
<keyword evidence="12 17" id="KW-0812">Transmembrane</keyword>
<evidence type="ECO:0000256" key="6">
    <source>
        <dbReference type="ARBA" id="ARBA00022448"/>
    </source>
</evidence>
<keyword evidence="8" id="KW-0597">Phosphoprotein</keyword>
<evidence type="ECO:0000256" key="10">
    <source>
        <dbReference type="ARBA" id="ARBA00022679"/>
    </source>
</evidence>
<dbReference type="CDD" id="cd05567">
    <property type="entry name" value="PTS_IIB_mannitol"/>
    <property type="match status" value="1"/>
</dbReference>
<evidence type="ECO:0000259" key="19">
    <source>
        <dbReference type="PROSITE" id="PS51104"/>
    </source>
</evidence>
<keyword evidence="10 20" id="KW-0808">Transferase</keyword>
<dbReference type="InterPro" id="IPR013011">
    <property type="entry name" value="PTS_EIIB_2"/>
</dbReference>
<feature type="compositionally biased region" description="Polar residues" evidence="16">
    <location>
        <begin position="376"/>
        <end position="387"/>
    </location>
</feature>
<keyword evidence="14 17" id="KW-0472">Membrane</keyword>
<reference evidence="20" key="1">
    <citation type="journal article" date="2021" name="PeerJ">
        <title>Extensive microbial diversity within the chicken gut microbiome revealed by metagenomics and culture.</title>
        <authorList>
            <person name="Gilroy R."/>
            <person name="Ravi A."/>
            <person name="Getino M."/>
            <person name="Pursley I."/>
            <person name="Horton D.L."/>
            <person name="Alikhan N.F."/>
            <person name="Baker D."/>
            <person name="Gharbi K."/>
            <person name="Hall N."/>
            <person name="Watson M."/>
            <person name="Adriaenssens E.M."/>
            <person name="Foster-Nyarko E."/>
            <person name="Jarju S."/>
            <person name="Secka A."/>
            <person name="Antonio M."/>
            <person name="Oren A."/>
            <person name="Chaudhuri R.R."/>
            <person name="La Ragione R."/>
            <person name="Hildebrand F."/>
            <person name="Pallen M.J."/>
        </authorList>
    </citation>
    <scope>NUCLEOTIDE SEQUENCE</scope>
    <source>
        <strain evidence="20">CHK174-6876</strain>
    </source>
</reference>
<proteinExistence type="predicted"/>
<feature type="region of interest" description="Disordered" evidence="16">
    <location>
        <begin position="355"/>
        <end position="387"/>
    </location>
</feature>
<evidence type="ECO:0000256" key="13">
    <source>
        <dbReference type="ARBA" id="ARBA00022989"/>
    </source>
</evidence>